<feature type="transmembrane region" description="Helical" evidence="2">
    <location>
        <begin position="78"/>
        <end position="100"/>
    </location>
</feature>
<dbReference type="InParanoid" id="A0A084QHG6"/>
<evidence type="ECO:0000256" key="1">
    <source>
        <dbReference type="SAM" id="MobiDB-lite"/>
    </source>
</evidence>
<dbReference type="Proteomes" id="UP000028524">
    <property type="component" value="Unassembled WGS sequence"/>
</dbReference>
<keyword evidence="2" id="KW-0812">Transmembrane</keyword>
<evidence type="ECO:0000256" key="2">
    <source>
        <dbReference type="SAM" id="Phobius"/>
    </source>
</evidence>
<keyword evidence="4" id="KW-1185">Reference proteome</keyword>
<dbReference type="HOGENOM" id="CLU_030774_1_0_1"/>
<feature type="transmembrane region" description="Helical" evidence="2">
    <location>
        <begin position="6"/>
        <end position="28"/>
    </location>
</feature>
<feature type="transmembrane region" description="Helical" evidence="2">
    <location>
        <begin position="120"/>
        <end position="143"/>
    </location>
</feature>
<proteinExistence type="predicted"/>
<keyword evidence="2" id="KW-1133">Transmembrane helix</keyword>
<protein>
    <submittedName>
        <fullName evidence="3">Uncharacterized protein</fullName>
    </submittedName>
</protein>
<feature type="region of interest" description="Disordered" evidence="1">
    <location>
        <begin position="359"/>
        <end position="394"/>
    </location>
</feature>
<dbReference type="EMBL" id="KL660738">
    <property type="protein sequence ID" value="KFA63401.1"/>
    <property type="molecule type" value="Genomic_DNA"/>
</dbReference>
<organism evidence="3 4">
    <name type="scientific">Stachybotrys chlorohalonatus (strain IBT 40285)</name>
    <dbReference type="NCBI Taxonomy" id="1283841"/>
    <lineage>
        <taxon>Eukaryota</taxon>
        <taxon>Fungi</taxon>
        <taxon>Dikarya</taxon>
        <taxon>Ascomycota</taxon>
        <taxon>Pezizomycotina</taxon>
        <taxon>Sordariomycetes</taxon>
        <taxon>Hypocreomycetidae</taxon>
        <taxon>Hypocreales</taxon>
        <taxon>Stachybotryaceae</taxon>
        <taxon>Stachybotrys</taxon>
    </lineage>
</organism>
<evidence type="ECO:0000313" key="4">
    <source>
        <dbReference type="Proteomes" id="UP000028524"/>
    </source>
</evidence>
<dbReference type="OMA" id="YSQTMPI"/>
<accession>A0A084QHG6</accession>
<feature type="transmembrane region" description="Helical" evidence="2">
    <location>
        <begin position="40"/>
        <end position="66"/>
    </location>
</feature>
<feature type="compositionally biased region" description="Basic and acidic residues" evidence="1">
    <location>
        <begin position="221"/>
        <end position="241"/>
    </location>
</feature>
<dbReference type="AlphaFoldDB" id="A0A084QHG6"/>
<name>A0A084QHG6_STAC4</name>
<feature type="compositionally biased region" description="Polar residues" evidence="1">
    <location>
        <begin position="189"/>
        <end position="202"/>
    </location>
</feature>
<evidence type="ECO:0000313" key="3">
    <source>
        <dbReference type="EMBL" id="KFA63401.1"/>
    </source>
</evidence>
<gene>
    <name evidence="3" type="ORF">S40285_06605</name>
</gene>
<reference evidence="3 4" key="1">
    <citation type="journal article" date="2014" name="BMC Genomics">
        <title>Comparative genome sequencing reveals chemotype-specific gene clusters in the toxigenic black mold Stachybotrys.</title>
        <authorList>
            <person name="Semeiks J."/>
            <person name="Borek D."/>
            <person name="Otwinowski Z."/>
            <person name="Grishin N.V."/>
        </authorList>
    </citation>
    <scope>NUCLEOTIDE SEQUENCE [LARGE SCALE GENOMIC DNA]</scope>
    <source>
        <strain evidence="3 4">IBT 40285</strain>
    </source>
</reference>
<dbReference type="STRING" id="1283841.A0A084QHG6"/>
<sequence length="424" mass="46004">MLLRRVLVASAVLAQLATIAIVSIHIVLSRRLAYSRTIQALSSVSATLESLTLVLLIGLLSSHILHSVRGWVGRRQRFVFGVAVFACASAAASVATVICLAREADGRSVEIDGMNPNGMLIAASLALGLSFAFQFLFLITHYISSQSPGGVRQAFALGSESRYSPKSNVKGIRYSQTTPLEYYRPRGNSVESRYADSSNGSLASSMSHAMRPSSSKTKLLSTREKRRDSSLDSNSHRRSADVSDAWDMSDAGLDPPKGRFLETIPASPTISRTPSPVLPDDLELPMAARRSRSYSPVARTRTREPPERTNSSSSELHIHPLFRSDSPTPPPLATPGTVVLAAPQAGHVIVHRESIKSLRRMRSGSLPTAPSPLSRQGSFDRSCSSSLKRHMDEQRGIQEVDELDELDDGPIPQWVLGAGIETRV</sequence>
<feature type="region of interest" description="Disordered" evidence="1">
    <location>
        <begin position="183"/>
        <end position="332"/>
    </location>
</feature>
<feature type="compositionally biased region" description="Low complexity" evidence="1">
    <location>
        <begin position="203"/>
        <end position="215"/>
    </location>
</feature>
<feature type="compositionally biased region" description="Polar residues" evidence="1">
    <location>
        <begin position="365"/>
        <end position="386"/>
    </location>
</feature>
<dbReference type="OrthoDB" id="5431149at2759"/>
<keyword evidence="2" id="KW-0472">Membrane</keyword>